<dbReference type="PANTHER" id="PTHR30250">
    <property type="entry name" value="PST FAMILY PREDICTED COLANIC ACID TRANSPORTER"/>
    <property type="match status" value="1"/>
</dbReference>
<protein>
    <submittedName>
        <fullName evidence="7">Polysaccharide biosynthesis protein</fullName>
    </submittedName>
</protein>
<dbReference type="GO" id="GO:0005886">
    <property type="term" value="C:plasma membrane"/>
    <property type="evidence" value="ECO:0007669"/>
    <property type="project" value="UniProtKB-SubCell"/>
</dbReference>
<dbReference type="Proteomes" id="UP000291151">
    <property type="component" value="Chromosome"/>
</dbReference>
<dbReference type="EMBL" id="CP036528">
    <property type="protein sequence ID" value="QBK26571.1"/>
    <property type="molecule type" value="Genomic_DNA"/>
</dbReference>
<feature type="transmembrane region" description="Helical" evidence="6">
    <location>
        <begin position="45"/>
        <end position="67"/>
    </location>
</feature>
<organism evidence="7 8">
    <name type="scientific">Ureibacillus thermophilus</name>
    <dbReference type="NCBI Taxonomy" id="367743"/>
    <lineage>
        <taxon>Bacteria</taxon>
        <taxon>Bacillati</taxon>
        <taxon>Bacillota</taxon>
        <taxon>Bacilli</taxon>
        <taxon>Bacillales</taxon>
        <taxon>Caryophanaceae</taxon>
        <taxon>Ureibacillus</taxon>
    </lineage>
</organism>
<keyword evidence="2" id="KW-1003">Cell membrane</keyword>
<name>A0A4P6UW81_9BACL</name>
<feature type="transmembrane region" description="Helical" evidence="6">
    <location>
        <begin position="9"/>
        <end position="33"/>
    </location>
</feature>
<feature type="transmembrane region" description="Helical" evidence="6">
    <location>
        <begin position="336"/>
        <end position="358"/>
    </location>
</feature>
<evidence type="ECO:0000313" key="8">
    <source>
        <dbReference type="Proteomes" id="UP000291151"/>
    </source>
</evidence>
<dbReference type="AlphaFoldDB" id="A0A4P6UW81"/>
<dbReference type="RefSeq" id="WP_208650262.1">
    <property type="nucleotide sequence ID" value="NZ_CP036528.1"/>
</dbReference>
<dbReference type="CDD" id="cd13124">
    <property type="entry name" value="MATE_SpoVB_like"/>
    <property type="match status" value="1"/>
</dbReference>
<evidence type="ECO:0000313" key="7">
    <source>
        <dbReference type="EMBL" id="QBK26571.1"/>
    </source>
</evidence>
<feature type="transmembrane region" description="Helical" evidence="6">
    <location>
        <begin position="295"/>
        <end position="315"/>
    </location>
</feature>
<sequence length="537" mass="59618">MSSLMKGTAILTIGMFLSKVLGLIYIFPFYAIVGSENVVLYQYAYIPYTIMLSIAISGAPVAVSKFVSKYNSLGDYDAGRRLLKSGLLTMMVTGFLTFLLLNLLATPIAEIVIRSKDQAFTVEQVSSVIRWVSFALIVVPFMSLWRGFFQGYGIMEPTAYSQLIEQIVRIVFLLCASFTVMVLLKGKAETAIALSVFAAFIGALGGLFVLFYFWKKHLSEFNALRSQSKGNSNIQLKEIYWEVIQYSIPMIFVGIANPLFQLVDMLTFNNAMKNIGMSEVSDLYLSMVNFTTHKVVIIPVMLATSLSLALVPTITKYYNNGEFQSLKGAMDKSYQILFFITLPAAIGISLLSYEIYFLLYEESEMGATVLAHYAPVAILFALFQVTAALLQGIDYQKWIVFSLLTGILVKLMLNTPLIEWLQTDGAILSTAIGYTVSIVINIMVLKKVLNYKSKMVVRRILLIVILTAVMSICVFLAHKGLILLFGAVESRFSSLMVALICVAVGVYVYAFLSFKVGLAQKLLGERISRISGKFGLK</sequence>
<reference evidence="7 8" key="1">
    <citation type="submission" date="2019-02" db="EMBL/GenBank/DDBJ databases">
        <title>Ureibacillus thermophilus.</title>
        <authorList>
            <person name="Sunny J.S."/>
            <person name="Natarajan A."/>
            <person name="Saleena L.M."/>
        </authorList>
    </citation>
    <scope>NUCLEOTIDE SEQUENCE [LARGE SCALE GENOMIC DNA]</scope>
    <source>
        <strain evidence="7 8">LM102</strain>
    </source>
</reference>
<feature type="transmembrane region" description="Helical" evidence="6">
    <location>
        <begin position="190"/>
        <end position="214"/>
    </location>
</feature>
<evidence type="ECO:0000256" key="6">
    <source>
        <dbReference type="SAM" id="Phobius"/>
    </source>
</evidence>
<evidence type="ECO:0000256" key="3">
    <source>
        <dbReference type="ARBA" id="ARBA00022692"/>
    </source>
</evidence>
<dbReference type="PANTHER" id="PTHR30250:SF21">
    <property type="entry name" value="LIPID II FLIPPASE MURJ"/>
    <property type="match status" value="1"/>
</dbReference>
<feature type="transmembrane region" description="Helical" evidence="6">
    <location>
        <begin position="87"/>
        <end position="108"/>
    </location>
</feature>
<keyword evidence="5 6" id="KW-0472">Membrane</keyword>
<keyword evidence="8" id="KW-1185">Reference proteome</keyword>
<accession>A0A4P6UW81</accession>
<feature type="transmembrane region" description="Helical" evidence="6">
    <location>
        <begin position="397"/>
        <end position="413"/>
    </location>
</feature>
<gene>
    <name evidence="7" type="ORF">DKZ56_12270</name>
</gene>
<evidence type="ECO:0000256" key="5">
    <source>
        <dbReference type="ARBA" id="ARBA00023136"/>
    </source>
</evidence>
<dbReference type="PIRSF" id="PIRSF038958">
    <property type="entry name" value="PG_synth_SpoVB"/>
    <property type="match status" value="1"/>
</dbReference>
<keyword evidence="3 6" id="KW-0812">Transmembrane</keyword>
<feature type="transmembrane region" description="Helical" evidence="6">
    <location>
        <begin position="425"/>
        <end position="444"/>
    </location>
</feature>
<keyword evidence="4 6" id="KW-1133">Transmembrane helix</keyword>
<feature type="transmembrane region" description="Helical" evidence="6">
    <location>
        <begin position="456"/>
        <end position="477"/>
    </location>
</feature>
<feature type="transmembrane region" description="Helical" evidence="6">
    <location>
        <begin position="128"/>
        <end position="145"/>
    </location>
</feature>
<dbReference type="InterPro" id="IPR024923">
    <property type="entry name" value="PG_synth_SpoVB"/>
</dbReference>
<comment type="subcellular location">
    <subcellularLocation>
        <location evidence="1">Cell membrane</location>
        <topology evidence="1">Multi-pass membrane protein</topology>
    </subcellularLocation>
</comment>
<dbReference type="InterPro" id="IPR050833">
    <property type="entry name" value="Poly_Biosynth_Transport"/>
</dbReference>
<proteinExistence type="predicted"/>
<evidence type="ECO:0000256" key="1">
    <source>
        <dbReference type="ARBA" id="ARBA00004651"/>
    </source>
</evidence>
<dbReference type="Pfam" id="PF01943">
    <property type="entry name" value="Polysacc_synt"/>
    <property type="match status" value="1"/>
</dbReference>
<feature type="transmembrane region" description="Helical" evidence="6">
    <location>
        <begin position="492"/>
        <end position="512"/>
    </location>
</feature>
<feature type="transmembrane region" description="Helical" evidence="6">
    <location>
        <begin position="370"/>
        <end position="390"/>
    </location>
</feature>
<evidence type="ECO:0000256" key="4">
    <source>
        <dbReference type="ARBA" id="ARBA00022989"/>
    </source>
</evidence>
<evidence type="ECO:0000256" key="2">
    <source>
        <dbReference type="ARBA" id="ARBA00022475"/>
    </source>
</evidence>
<feature type="transmembrane region" description="Helical" evidence="6">
    <location>
        <begin position="166"/>
        <end position="184"/>
    </location>
</feature>
<dbReference type="InterPro" id="IPR002797">
    <property type="entry name" value="Polysacc_synth"/>
</dbReference>
<dbReference type="KEGG" id="uth:DKZ56_12270"/>